<sequence>MGLGEDIKRLKGFDGSTHVLSVYLSTAPDKRNQWETILRNEKKRLLTEQEDKKAVEAVFSKLEQAINNQRTSLLRSIVAFVSSDDSLHEVYFLQLDVTDEITYHPKPNLNQLEVLDQQFPRTGIVLTNLDSATVLDVRLGEVDATHDYELDLDTGQWRRYQGRSSRSGASSSSQTDDFRDRVEKQAERFYRELSGEVEKLNRSLGWEQIIVIGERSQANFLEQALTTKPKQVIHKNLSQSSQQQILKQVF</sequence>
<evidence type="ECO:0000313" key="2">
    <source>
        <dbReference type="Proteomes" id="UP001243286"/>
    </source>
</evidence>
<organism evidence="1 2">
    <name type="scientific">Exiguobacterium antarcticum</name>
    <dbReference type="NCBI Taxonomy" id="132920"/>
    <lineage>
        <taxon>Bacteria</taxon>
        <taxon>Bacillati</taxon>
        <taxon>Bacillota</taxon>
        <taxon>Bacilli</taxon>
        <taxon>Bacillales</taxon>
        <taxon>Bacillales Family XII. Incertae Sedis</taxon>
        <taxon>Exiguobacterium</taxon>
    </lineage>
</organism>
<dbReference type="Pfam" id="PF18846">
    <property type="entry name" value="baeRF_family5"/>
    <property type="match status" value="1"/>
</dbReference>
<proteinExistence type="predicted"/>
<reference evidence="1 2" key="1">
    <citation type="submission" date="2023-04" db="EMBL/GenBank/DDBJ databases">
        <title>Antarctic isolates genomes.</title>
        <authorList>
            <person name="Dimov S.G."/>
        </authorList>
    </citation>
    <scope>NUCLEOTIDE SEQUENCE [LARGE SCALE GENOMIC DNA]</scope>
    <source>
        <strain evidence="1 2">AL19</strain>
    </source>
</reference>
<comment type="caution">
    <text evidence="1">The sequence shown here is derived from an EMBL/GenBank/DDBJ whole genome shotgun (WGS) entry which is preliminary data.</text>
</comment>
<dbReference type="Proteomes" id="UP001243286">
    <property type="component" value="Unassembled WGS sequence"/>
</dbReference>
<dbReference type="EMBL" id="JASBQV010000030">
    <property type="protein sequence ID" value="MDI3236154.1"/>
    <property type="molecule type" value="Genomic_DNA"/>
</dbReference>
<dbReference type="RefSeq" id="WP_282357119.1">
    <property type="nucleotide sequence ID" value="NZ_JASBQV010000030.1"/>
</dbReference>
<gene>
    <name evidence="1" type="ORF">QK289_14160</name>
</gene>
<name>A0ABT6R5C1_9BACL</name>
<accession>A0ABT6R5C1</accession>
<keyword evidence="2" id="KW-1185">Reference proteome</keyword>
<protein>
    <submittedName>
        <fullName evidence="1">VLRF1 family aeRF1-type release factor</fullName>
    </submittedName>
</protein>
<dbReference type="InterPro" id="IPR040983">
    <property type="entry name" value="Bact_RF_family5"/>
</dbReference>
<evidence type="ECO:0000313" key="1">
    <source>
        <dbReference type="EMBL" id="MDI3236154.1"/>
    </source>
</evidence>